<proteinExistence type="predicted"/>
<keyword evidence="3" id="KW-1185">Reference proteome</keyword>
<reference evidence="2 3" key="1">
    <citation type="submission" date="2019-06" db="EMBL/GenBank/DDBJ databases">
        <title>A novel bacterium of genus Amaricoccus, isolated from marine sediment.</title>
        <authorList>
            <person name="Huang H."/>
            <person name="Mo K."/>
            <person name="Hu Y."/>
        </authorList>
    </citation>
    <scope>NUCLEOTIDE SEQUENCE [LARGE SCALE GENOMIC DNA]</scope>
    <source>
        <strain evidence="2 3">HB172011</strain>
    </source>
</reference>
<gene>
    <name evidence="2" type="ORF">FJM51_22775</name>
</gene>
<evidence type="ECO:0000313" key="3">
    <source>
        <dbReference type="Proteomes" id="UP000319255"/>
    </source>
</evidence>
<sequence>MPDAADHPTLAEIDALRETVARLRPLGDDCGYTVLDLIGEGLERLAPESAEPDEIVAAILAAALVERDAAIARLTAERDRALEWRDHDKERAEGAEAENKRMSRVLTAVRTVEAPQYSAEHAVGWEVFEAVVDRATAAEAEANRLRAENEQLLAALTPSAETKAAYIGEIKFITSVGWDGVEYPFNVVVPWDSMKQFMALIRSRASTMKDGNDAE</sequence>
<evidence type="ECO:0008006" key="4">
    <source>
        <dbReference type="Google" id="ProtNLM"/>
    </source>
</evidence>
<evidence type="ECO:0000313" key="2">
    <source>
        <dbReference type="EMBL" id="TPE45076.1"/>
    </source>
</evidence>
<evidence type="ECO:0000256" key="1">
    <source>
        <dbReference type="SAM" id="Coils"/>
    </source>
</evidence>
<dbReference type="Proteomes" id="UP000319255">
    <property type="component" value="Unassembled WGS sequence"/>
</dbReference>
<dbReference type="RefSeq" id="WP_140456393.1">
    <property type="nucleotide sequence ID" value="NZ_VFRP01000060.1"/>
</dbReference>
<comment type="caution">
    <text evidence="2">The sequence shown here is derived from an EMBL/GenBank/DDBJ whole genome shotgun (WGS) entry which is preliminary data.</text>
</comment>
<accession>A0A501WHH9</accession>
<name>A0A501WHH9_9RHOB</name>
<keyword evidence="1" id="KW-0175">Coiled coil</keyword>
<organism evidence="2 3">
    <name type="scientific">Amaricoccus solimangrovi</name>
    <dbReference type="NCBI Taxonomy" id="2589815"/>
    <lineage>
        <taxon>Bacteria</taxon>
        <taxon>Pseudomonadati</taxon>
        <taxon>Pseudomonadota</taxon>
        <taxon>Alphaproteobacteria</taxon>
        <taxon>Rhodobacterales</taxon>
        <taxon>Paracoccaceae</taxon>
        <taxon>Amaricoccus</taxon>
    </lineage>
</organism>
<protein>
    <recommendedName>
        <fullName evidence="4">Ead/Ea22-like family protein</fullName>
    </recommendedName>
</protein>
<dbReference type="AlphaFoldDB" id="A0A501WHH9"/>
<dbReference type="EMBL" id="VFRP01000060">
    <property type="protein sequence ID" value="TPE45076.1"/>
    <property type="molecule type" value="Genomic_DNA"/>
</dbReference>
<feature type="coiled-coil region" evidence="1">
    <location>
        <begin position="128"/>
        <end position="155"/>
    </location>
</feature>